<organism evidence="5 6">
    <name type="scientific">Intoshia linei</name>
    <dbReference type="NCBI Taxonomy" id="1819745"/>
    <lineage>
        <taxon>Eukaryota</taxon>
        <taxon>Metazoa</taxon>
        <taxon>Spiralia</taxon>
        <taxon>Lophotrochozoa</taxon>
        <taxon>Mesozoa</taxon>
        <taxon>Orthonectida</taxon>
        <taxon>Rhopaluridae</taxon>
        <taxon>Intoshia</taxon>
    </lineage>
</organism>
<evidence type="ECO:0000256" key="1">
    <source>
        <dbReference type="ARBA" id="ARBA00004123"/>
    </source>
</evidence>
<dbReference type="Pfam" id="PF08612">
    <property type="entry name" value="Med20"/>
    <property type="match status" value="1"/>
</dbReference>
<comment type="caution">
    <text evidence="5">The sequence shown here is derived from an EMBL/GenBank/DDBJ whole genome shotgun (WGS) entry which is preliminary data.</text>
</comment>
<evidence type="ECO:0000313" key="6">
    <source>
        <dbReference type="Proteomes" id="UP000078046"/>
    </source>
</evidence>
<dbReference type="InterPro" id="IPR013921">
    <property type="entry name" value="Mediator_Med20"/>
</dbReference>
<evidence type="ECO:0000256" key="4">
    <source>
        <dbReference type="RuleBase" id="RU364152"/>
    </source>
</evidence>
<comment type="subunit">
    <text evidence="4">Component of the Mediator complex.</text>
</comment>
<comment type="function">
    <text evidence="4">Component of the Mediator complex, a coactivator involved in the regulated transcription of nearly all RNA polymerase II-dependent genes. Mediator functions as a bridge to convey information from gene-specific regulatory proteins to the basal RNA polymerase II transcription machinery. Mediator is recruited to promoters by direct interactions with regulatory proteins and serves as a scaffold for the assembly of a functional preinitiation complex with RNA polymerase II and the general transcription factors.</text>
</comment>
<dbReference type="EMBL" id="LWCA01000587">
    <property type="protein sequence ID" value="OAF67732.1"/>
    <property type="molecule type" value="Genomic_DNA"/>
</dbReference>
<evidence type="ECO:0000256" key="2">
    <source>
        <dbReference type="ARBA" id="ARBA00010743"/>
    </source>
</evidence>
<comment type="subcellular location">
    <subcellularLocation>
        <location evidence="1 4">Nucleus</location>
    </subcellularLocation>
</comment>
<accession>A0A177B1X5</accession>
<name>A0A177B1X5_9BILA</name>
<gene>
    <name evidence="4" type="primary">MED20</name>
    <name evidence="5" type="ORF">A3Q56_04528</name>
</gene>
<dbReference type="GO" id="GO:0006357">
    <property type="term" value="P:regulation of transcription by RNA polymerase II"/>
    <property type="evidence" value="ECO:0007669"/>
    <property type="project" value="InterPro"/>
</dbReference>
<sequence>MTVSLVIRYKIDKNKQPSECIDKLINMFMTVGYTVCGTFSVTIDNFQSFTRKDTFITEIFHSALSNSVCAVVENDTGMHNPILMNSNFDKFLKTKLNQCFEALPRSSSFVQGSTLYRDDFTVRIGTVIIGKTCKVRGILLELQYDCGTSLSECFDLLSEICSEFCEGNIDYPIEKPCLINMSQYKPEHTFMQYHNQIQHLRKSLES</sequence>
<keyword evidence="4" id="KW-0010">Activator</keyword>
<evidence type="ECO:0000313" key="5">
    <source>
        <dbReference type="EMBL" id="OAF67732.1"/>
    </source>
</evidence>
<dbReference type="GO" id="GO:0016592">
    <property type="term" value="C:mediator complex"/>
    <property type="evidence" value="ECO:0007669"/>
    <property type="project" value="InterPro"/>
</dbReference>
<evidence type="ECO:0000256" key="3">
    <source>
        <dbReference type="ARBA" id="ARBA00023242"/>
    </source>
</evidence>
<protein>
    <recommendedName>
        <fullName evidence="4">Mediator of RNA polymerase II transcription subunit 20</fullName>
    </recommendedName>
    <alternativeName>
        <fullName evidence="4">Mediator complex subunit 20</fullName>
    </alternativeName>
</protein>
<keyword evidence="6" id="KW-1185">Reference proteome</keyword>
<dbReference type="AlphaFoldDB" id="A0A177B1X5"/>
<keyword evidence="4" id="KW-0804">Transcription</keyword>
<dbReference type="GO" id="GO:0003712">
    <property type="term" value="F:transcription coregulator activity"/>
    <property type="evidence" value="ECO:0007669"/>
    <property type="project" value="InterPro"/>
</dbReference>
<dbReference type="Proteomes" id="UP000078046">
    <property type="component" value="Unassembled WGS sequence"/>
</dbReference>
<proteinExistence type="inferred from homology"/>
<keyword evidence="4" id="KW-0805">Transcription regulation</keyword>
<keyword evidence="3 4" id="KW-0539">Nucleus</keyword>
<comment type="similarity">
    <text evidence="2 4">Belongs to the Mediator complex subunit 20 family.</text>
</comment>
<reference evidence="5 6" key="1">
    <citation type="submission" date="2016-04" db="EMBL/GenBank/DDBJ databases">
        <title>The genome of Intoshia linei affirms orthonectids as highly simplified spiralians.</title>
        <authorList>
            <person name="Mikhailov K.V."/>
            <person name="Slusarev G.S."/>
            <person name="Nikitin M.A."/>
            <person name="Logacheva M.D."/>
            <person name="Penin A."/>
            <person name="Aleoshin V."/>
            <person name="Panchin Y.V."/>
        </authorList>
    </citation>
    <scope>NUCLEOTIDE SEQUENCE [LARGE SCALE GENOMIC DNA]</scope>
    <source>
        <strain evidence="5">Intl2013</strain>
        <tissue evidence="5">Whole animal</tissue>
    </source>
</reference>